<dbReference type="GO" id="GO:1990112">
    <property type="term" value="C:RQC complex"/>
    <property type="evidence" value="ECO:0007669"/>
    <property type="project" value="TreeGrafter"/>
</dbReference>
<dbReference type="InterPro" id="IPR006994">
    <property type="entry name" value="TCF25/Rqc1"/>
</dbReference>
<feature type="region of interest" description="Disordered" evidence="2">
    <location>
        <begin position="235"/>
        <end position="260"/>
    </location>
</feature>
<evidence type="ECO:0000313" key="3">
    <source>
        <dbReference type="EMBL" id="CDF32311.1"/>
    </source>
</evidence>
<reference evidence="4" key="1">
    <citation type="journal article" date="2013" name="Proc. Natl. Acad. Sci. U.S.A.">
        <title>Genome structure and metabolic features in the red seaweed Chondrus crispus shed light on evolution of the Archaeplastida.</title>
        <authorList>
            <person name="Collen J."/>
            <person name="Porcel B."/>
            <person name="Carre W."/>
            <person name="Ball S.G."/>
            <person name="Chaparro C."/>
            <person name="Tonon T."/>
            <person name="Barbeyron T."/>
            <person name="Michel G."/>
            <person name="Noel B."/>
            <person name="Valentin K."/>
            <person name="Elias M."/>
            <person name="Artiguenave F."/>
            <person name="Arun A."/>
            <person name="Aury J.M."/>
            <person name="Barbosa-Neto J.F."/>
            <person name="Bothwell J.H."/>
            <person name="Bouget F.Y."/>
            <person name="Brillet L."/>
            <person name="Cabello-Hurtado F."/>
            <person name="Capella-Gutierrez S."/>
            <person name="Charrier B."/>
            <person name="Cladiere L."/>
            <person name="Cock J.M."/>
            <person name="Coelho S.M."/>
            <person name="Colleoni C."/>
            <person name="Czjzek M."/>
            <person name="Da Silva C."/>
            <person name="Delage L."/>
            <person name="Denoeud F."/>
            <person name="Deschamps P."/>
            <person name="Dittami S.M."/>
            <person name="Gabaldon T."/>
            <person name="Gachon C.M."/>
            <person name="Groisillier A."/>
            <person name="Herve C."/>
            <person name="Jabbari K."/>
            <person name="Katinka M."/>
            <person name="Kloareg B."/>
            <person name="Kowalczyk N."/>
            <person name="Labadie K."/>
            <person name="Leblanc C."/>
            <person name="Lopez P.J."/>
            <person name="McLachlan D.H."/>
            <person name="Meslet-Cladiere L."/>
            <person name="Moustafa A."/>
            <person name="Nehr Z."/>
            <person name="Nyvall Collen P."/>
            <person name="Panaud O."/>
            <person name="Partensky F."/>
            <person name="Poulain J."/>
            <person name="Rensing S.A."/>
            <person name="Rousvoal S."/>
            <person name="Samson G."/>
            <person name="Symeonidi A."/>
            <person name="Weissenbach J."/>
            <person name="Zambounis A."/>
            <person name="Wincker P."/>
            <person name="Boyen C."/>
        </authorList>
    </citation>
    <scope>NUCLEOTIDE SEQUENCE [LARGE SCALE GENOMIC DNA]</scope>
    <source>
        <strain evidence="4">cv. Stackhouse</strain>
    </source>
</reference>
<organism evidence="3 4">
    <name type="scientific">Chondrus crispus</name>
    <name type="common">Carrageen Irish moss</name>
    <name type="synonym">Polymorpha crispa</name>
    <dbReference type="NCBI Taxonomy" id="2769"/>
    <lineage>
        <taxon>Eukaryota</taxon>
        <taxon>Rhodophyta</taxon>
        <taxon>Florideophyceae</taxon>
        <taxon>Rhodymeniophycidae</taxon>
        <taxon>Gigartinales</taxon>
        <taxon>Gigartinaceae</taxon>
        <taxon>Chondrus</taxon>
    </lineage>
</organism>
<accession>R7Q4L7</accession>
<dbReference type="OrthoDB" id="4490at2759"/>
<dbReference type="EMBL" id="HG001469">
    <property type="protein sequence ID" value="CDF32311.1"/>
    <property type="molecule type" value="Genomic_DNA"/>
</dbReference>
<dbReference type="PhylomeDB" id="R7Q4L7"/>
<name>R7Q4L7_CHOCR</name>
<dbReference type="InterPro" id="IPR019734">
    <property type="entry name" value="TPR_rpt"/>
</dbReference>
<protein>
    <submittedName>
        <fullName evidence="3">Uncharacterized protein</fullName>
    </submittedName>
</protein>
<dbReference type="Proteomes" id="UP000012073">
    <property type="component" value="Unassembled WGS sequence"/>
</dbReference>
<keyword evidence="1" id="KW-0802">TPR repeat</keyword>
<evidence type="ECO:0000256" key="1">
    <source>
        <dbReference type="PROSITE-ProRule" id="PRU00339"/>
    </source>
</evidence>
<dbReference type="Gramene" id="CDF32311">
    <property type="protein sequence ID" value="CDF32311"/>
    <property type="gene ID" value="CHC_T00007891001"/>
</dbReference>
<dbReference type="AlphaFoldDB" id="R7Q4L7"/>
<feature type="compositionally biased region" description="Basic residues" evidence="2">
    <location>
        <begin position="110"/>
        <end position="123"/>
    </location>
</feature>
<dbReference type="KEGG" id="ccp:CHC_T00007891001"/>
<keyword evidence="4" id="KW-1185">Reference proteome</keyword>
<feature type="compositionally biased region" description="Basic and acidic residues" evidence="2">
    <location>
        <begin position="124"/>
        <end position="135"/>
    </location>
</feature>
<dbReference type="PROSITE" id="PS50005">
    <property type="entry name" value="TPR"/>
    <property type="match status" value="1"/>
</dbReference>
<dbReference type="STRING" id="2769.R7Q4L7"/>
<gene>
    <name evidence="3" type="ORF">CHC_T00007891001</name>
</gene>
<sequence length="706" mass="78889">MSRRAIKRYEEVLQAEQLESAEPNGVDKDSEESLTPSPRPSRGKGLFALLGEQNDDTDGESEEAQQVNEGPINITQPLVETEPAVEAKSDGEQDDLRDETEKETHANTQTKKKKKKKKRRGKKRADADPIDRETDPDWIALNEATATEQHDTKPGWIPSSYFANDDSEAVREEATRIMATIEAIAFDGTWESVRAKYDISIKTLTEVIRVEPRLLNADSELKRLFGSRVIESERRGEEIASGRGGRRRGRGGGRNNPRRRVSLVSPRENWFPEAPGLVMQLDSEDTDTDPTGVRYFRYVHEASYARLQEEYRFVVGTHDPNLLAELCSRCPYHVDTLLQLAELYRQMGELDRAAEQIERCLYVLESSWNVAFKPYDGNCRLRFELVENRSIYVALFRYSQLLTRRGLHRTALEISKLILNFDPENDPMGILMVADSFALLCGEHQWIQDMHADYSLIPLRYFPNFAASTAVAAESMRQGIGGISSRGTAGKRKKITKAAPDDAADAFDAQTPDDILIDALLTFPMLLRPLLSAVQDESGVWTEHRLFDEAWYSVGYEDHGVLLRMCRVYAERSKLLWNSTANKQMLVRCARAAGDLDTAAGTGTHPVTGRLTPAVVSDPAQHTRVAKCRSRRAEAGEWLGSSGLYQAVQISDFTDSTTNLPAEILAGDGAAAPIGAPPPPREMSLTQGAMEFLQSLLPWRAATDAQ</sequence>
<feature type="compositionally biased region" description="Basic residues" evidence="2">
    <location>
        <begin position="244"/>
        <end position="260"/>
    </location>
</feature>
<dbReference type="GeneID" id="17319687"/>
<dbReference type="Pfam" id="PF04910">
    <property type="entry name" value="Tcf25"/>
    <property type="match status" value="1"/>
</dbReference>
<dbReference type="SUPFAM" id="SSF48452">
    <property type="entry name" value="TPR-like"/>
    <property type="match status" value="1"/>
</dbReference>
<dbReference type="InterPro" id="IPR011990">
    <property type="entry name" value="TPR-like_helical_dom_sf"/>
</dbReference>
<feature type="repeat" description="TPR" evidence="1">
    <location>
        <begin position="334"/>
        <end position="367"/>
    </location>
</feature>
<dbReference type="Gene3D" id="1.25.40.10">
    <property type="entry name" value="Tetratricopeptide repeat domain"/>
    <property type="match status" value="1"/>
</dbReference>
<evidence type="ECO:0000313" key="4">
    <source>
        <dbReference type="Proteomes" id="UP000012073"/>
    </source>
</evidence>
<dbReference type="RefSeq" id="XP_005711976.1">
    <property type="nucleotide sequence ID" value="XM_005711919.1"/>
</dbReference>
<feature type="region of interest" description="Disordered" evidence="2">
    <location>
        <begin position="15"/>
        <end position="136"/>
    </location>
</feature>
<proteinExistence type="predicted"/>
<feature type="compositionally biased region" description="Polar residues" evidence="2">
    <location>
        <begin position="64"/>
        <end position="78"/>
    </location>
</feature>
<dbReference type="PANTHER" id="PTHR22684">
    <property type="entry name" value="NULP1-RELATED"/>
    <property type="match status" value="1"/>
</dbReference>
<feature type="compositionally biased region" description="Acidic residues" evidence="2">
    <location>
        <begin position="53"/>
        <end position="63"/>
    </location>
</feature>
<evidence type="ECO:0000256" key="2">
    <source>
        <dbReference type="SAM" id="MobiDB-lite"/>
    </source>
</evidence>
<dbReference type="OMA" id="IWGKMPP"/>
<dbReference type="PANTHER" id="PTHR22684:SF0">
    <property type="entry name" value="RIBOSOME QUALITY CONTROL COMPLEX SUBUNIT TCF25"/>
    <property type="match status" value="1"/>
</dbReference>